<dbReference type="Gene3D" id="1.10.1330.10">
    <property type="entry name" value="Dockerin domain"/>
    <property type="match status" value="1"/>
</dbReference>
<proteinExistence type="predicted"/>
<dbReference type="SUPFAM" id="SSF52058">
    <property type="entry name" value="L domain-like"/>
    <property type="match status" value="2"/>
</dbReference>
<dbReference type="EMBL" id="FNWV01000009">
    <property type="protein sequence ID" value="SEH74550.1"/>
    <property type="molecule type" value="Genomic_DNA"/>
</dbReference>
<dbReference type="RefSeq" id="WP_074717799.1">
    <property type="nucleotide sequence ID" value="NZ_FNWV01000009.1"/>
</dbReference>
<evidence type="ECO:0000256" key="1">
    <source>
        <dbReference type="SAM" id="SignalP"/>
    </source>
</evidence>
<dbReference type="PROSITE" id="PS00018">
    <property type="entry name" value="EF_HAND_1"/>
    <property type="match status" value="1"/>
</dbReference>
<name>A0A1H6KG71_RUMFL</name>
<sequence length="1276" mass="141728">MKIQFKKAVSFILSAVMTVSTLTSIVSSAEVGYETDESTVAAEQQQTAGNGMFGSLNYNAPNVASDEPNEAENPDFIIYKVEHDRYMSSVVVNYHAKEDCTLFVGIYNDEGTQLYSSVTSELSADGDGYAELTILDVLPEHYLVKAFLVGKMLQEPLSKPAYYNKETQAMQNILSSTTEDFEEDNVVNLDEDETNNFFVLQDEVKEIKTPDDAVEQDEDGRFIFKKCDEISVLKKGDKAVVYAENDIVAFVVEKSEVSGDNIIITPVADADVSEIFKFIKVDTTEIEEIEQKAAPESTDQTEPKKAPDAFEPLYLDSPTCLDKDHASLPTFTSELSYELLTVEDKKLLAKLSLEVNVEVYYSFWDLYFSFEGTAEVSFSVEGEIETDIPIPCKLLKPKTYSAFSDADFPIVGNKIIGISVEPKLEFFGKGNVSYSYTKEYTFSGSTYTGFDFNAKDPVVKDLEATIEVGLRVTAEVKLLLCSFKVLTVNPYIEAKLEAKTEYGSSNNSYRRHDCEKCTAFSLVFTLGADAKCKILFLELDWKVAEFSFSPLKFYRSSSKDGFCKGECENISHLIKLNVYDKKTKEPVSGAEIFYGHDYDNLNSIAENNTTDSKGKLEVFVKDRLLKDKLFAVVAKTDDGREGACIVGWTWSEDAKYAQSFDIYVSEEKLKPKSFDPDYDAMFEEGKGGVIRKGRLPISFQTESDYEGPFTYYALCENGDCYFWGDEGGRLQLPDYYKWGAKKAIVLDSDIIIDTMKNVVDPSKKTCKTSKDENVIIYSFCSPCWESIDLSAMTNVDEIPEEFFINCKLLKEVVLPPTITKIGRTAFYANLKLEKISIPDCVEEIGDSAFAQCIMLKSVSFPANLKRLYGCAFYGCDNLKEVKLNDGLEYLGCAFAHSGIESINIPSSVKEIEKTVFFLCNELKVLTLNSDFNIAREKADDLTIEEIEKNSFDLISDCDNIEKVILNDGVTTIYPWEFNSNSLREVYLPNTLKNIGSCAFYGSKLTSVELPVNVSYVGEKAFYCSETLKSITVNNPDCVFSGQSIIPENAGIIVYGYEGSTAETLANSTGNTFISLDKPQTTPSVTTTVSNTSTTTTTTTTTTTVTTVVTTVVAADTECVFIAIRDAATAIADSFEMLNVNNVAYFDQQTADSDGNVSFSYIPDEEEKWTFIFVGEAVNNVVTRTVGILDGMKKTRYYDNEPIINGDANGDGEVDMSDIVLIMQALANPNKYGVDGTDPSHLTNKGSVFADADENGLTVNDALRIQLYLLNKISSLD</sequence>
<evidence type="ECO:0000313" key="4">
    <source>
        <dbReference type="Proteomes" id="UP000183190"/>
    </source>
</evidence>
<dbReference type="PROSITE" id="PS51766">
    <property type="entry name" value="DOCKERIN"/>
    <property type="match status" value="1"/>
</dbReference>
<feature type="signal peptide" evidence="1">
    <location>
        <begin position="1"/>
        <end position="28"/>
    </location>
</feature>
<dbReference type="OrthoDB" id="1814465at2"/>
<evidence type="ECO:0000313" key="3">
    <source>
        <dbReference type="EMBL" id="SEH74550.1"/>
    </source>
</evidence>
<dbReference type="InterPro" id="IPR016134">
    <property type="entry name" value="Dockerin_dom"/>
</dbReference>
<dbReference type="Proteomes" id="UP000183190">
    <property type="component" value="Unassembled WGS sequence"/>
</dbReference>
<dbReference type="Pfam" id="PF13306">
    <property type="entry name" value="LRR_5"/>
    <property type="match status" value="2"/>
</dbReference>
<dbReference type="GO" id="GO:0000272">
    <property type="term" value="P:polysaccharide catabolic process"/>
    <property type="evidence" value="ECO:0007669"/>
    <property type="project" value="InterPro"/>
</dbReference>
<dbReference type="AlphaFoldDB" id="A0A1H6KG71"/>
<dbReference type="Gene3D" id="3.80.10.10">
    <property type="entry name" value="Ribonuclease Inhibitor"/>
    <property type="match status" value="2"/>
</dbReference>
<dbReference type="PANTHER" id="PTHR45661:SF3">
    <property type="entry name" value="IG-LIKE DOMAIN-CONTAINING PROTEIN"/>
    <property type="match status" value="1"/>
</dbReference>
<evidence type="ECO:0000259" key="2">
    <source>
        <dbReference type="PROSITE" id="PS51766"/>
    </source>
</evidence>
<dbReference type="InterPro" id="IPR053139">
    <property type="entry name" value="Surface_bspA-like"/>
</dbReference>
<organism evidence="3 4">
    <name type="scientific">Ruminococcus flavefaciens</name>
    <dbReference type="NCBI Taxonomy" id="1265"/>
    <lineage>
        <taxon>Bacteria</taxon>
        <taxon>Bacillati</taxon>
        <taxon>Bacillota</taxon>
        <taxon>Clostridia</taxon>
        <taxon>Eubacteriales</taxon>
        <taxon>Oscillospiraceae</taxon>
        <taxon>Ruminococcus</taxon>
    </lineage>
</organism>
<gene>
    <name evidence="3" type="ORF">SAMN02910265_02447</name>
</gene>
<dbReference type="CDD" id="cd14256">
    <property type="entry name" value="Dockerin_I"/>
    <property type="match status" value="1"/>
</dbReference>
<dbReference type="InterPro" id="IPR018247">
    <property type="entry name" value="EF_Hand_1_Ca_BS"/>
</dbReference>
<accession>A0A1H6KG71</accession>
<dbReference type="SUPFAM" id="SSF63446">
    <property type="entry name" value="Type I dockerin domain"/>
    <property type="match status" value="1"/>
</dbReference>
<reference evidence="3 4" key="1">
    <citation type="submission" date="2016-10" db="EMBL/GenBank/DDBJ databases">
        <authorList>
            <person name="de Groot N.N."/>
        </authorList>
    </citation>
    <scope>NUCLEOTIDE SEQUENCE [LARGE SCALE GENOMIC DNA]</scope>
    <source>
        <strain evidence="3 4">YAD2003</strain>
    </source>
</reference>
<feature type="domain" description="Dockerin" evidence="2">
    <location>
        <begin position="1200"/>
        <end position="1276"/>
    </location>
</feature>
<dbReference type="InterPro" id="IPR032675">
    <property type="entry name" value="LRR_dom_sf"/>
</dbReference>
<dbReference type="PANTHER" id="PTHR45661">
    <property type="entry name" value="SURFACE ANTIGEN"/>
    <property type="match status" value="1"/>
</dbReference>
<dbReference type="InterPro" id="IPR036439">
    <property type="entry name" value="Dockerin_dom_sf"/>
</dbReference>
<protein>
    <submittedName>
        <fullName evidence="3">Leucine rich repeat-containing protein</fullName>
    </submittedName>
</protein>
<feature type="chain" id="PRO_5010371012" evidence="1">
    <location>
        <begin position="29"/>
        <end position="1276"/>
    </location>
</feature>
<dbReference type="InterPro" id="IPR026906">
    <property type="entry name" value="LRR_5"/>
</dbReference>
<keyword evidence="1" id="KW-0732">Signal</keyword>